<dbReference type="Proteomes" id="UP001604336">
    <property type="component" value="Unassembled WGS sequence"/>
</dbReference>
<dbReference type="AlphaFoldDB" id="A0ABD1V6A3"/>
<evidence type="ECO:0000256" key="2">
    <source>
        <dbReference type="SAM" id="MobiDB-lite"/>
    </source>
</evidence>
<keyword evidence="1" id="KW-0175">Coiled coil</keyword>
<name>A0ABD1V6A3_9LAMI</name>
<dbReference type="InterPro" id="IPR039629">
    <property type="entry name" value="R3HDM4"/>
</dbReference>
<evidence type="ECO:0000256" key="1">
    <source>
        <dbReference type="SAM" id="Coils"/>
    </source>
</evidence>
<dbReference type="GO" id="GO:0000502">
    <property type="term" value="C:proteasome complex"/>
    <property type="evidence" value="ECO:0007669"/>
    <property type="project" value="UniProtKB-KW"/>
</dbReference>
<accession>A0ABD1V6A3</accession>
<evidence type="ECO:0000259" key="3">
    <source>
        <dbReference type="Pfam" id="PF13902"/>
    </source>
</evidence>
<dbReference type="EMBL" id="JBFOLK010000002">
    <property type="protein sequence ID" value="KAL2532716.1"/>
    <property type="molecule type" value="Genomic_DNA"/>
</dbReference>
<comment type="caution">
    <text evidence="4">The sequence shown here is derived from an EMBL/GenBank/DDBJ whole genome shotgun (WGS) entry which is preliminary data.</text>
</comment>
<dbReference type="Pfam" id="PF13902">
    <property type="entry name" value="R3H-assoc"/>
    <property type="match status" value="1"/>
</dbReference>
<sequence length="180" mass="21101">MHPLNRNSEEHQPKNGDINEVADQDFMSLSSSRTPLQETVYFYSSETLCEIFQNEECRNYGPRFFWTEDEDGLYSQSSPYAEDIVRASRLLDNEIRILKEELQRTNLDLDSSKENIKENQEKIKLKKQLPYLVGNIVEVNNRISRRWLNDCLLMELVRPLNADEIRGLFAPPPWGDDMSL</sequence>
<feature type="coiled-coil region" evidence="1">
    <location>
        <begin position="88"/>
        <end position="129"/>
    </location>
</feature>
<keyword evidence="5" id="KW-1185">Reference proteome</keyword>
<protein>
    <submittedName>
        <fullName evidence="4">Proteasome endopeptidase complex</fullName>
    </submittedName>
</protein>
<keyword evidence="4" id="KW-0647">Proteasome</keyword>
<feature type="domain" description="R3H-associated N-terminal" evidence="3">
    <location>
        <begin position="139"/>
        <end position="178"/>
    </location>
</feature>
<dbReference type="PANTHER" id="PTHR32019:SF2">
    <property type="entry name" value="R3H DOMAIN-CONTAINING PROTEIN 4"/>
    <property type="match status" value="1"/>
</dbReference>
<dbReference type="InterPro" id="IPR025952">
    <property type="entry name" value="R3H-assoc_dom"/>
</dbReference>
<evidence type="ECO:0000313" key="5">
    <source>
        <dbReference type="Proteomes" id="UP001604336"/>
    </source>
</evidence>
<dbReference type="PANTHER" id="PTHR32019">
    <property type="entry name" value="R3H DOMAIN-CONTAINING PROTEIN 4"/>
    <property type="match status" value="1"/>
</dbReference>
<gene>
    <name evidence="4" type="ORF">Adt_06067</name>
</gene>
<reference evidence="5" key="1">
    <citation type="submission" date="2024-07" db="EMBL/GenBank/DDBJ databases">
        <title>Two chromosome-level genome assemblies of Korean endemic species Abeliophyllum distichum and Forsythia ovata (Oleaceae).</title>
        <authorList>
            <person name="Jang H."/>
        </authorList>
    </citation>
    <scope>NUCLEOTIDE SEQUENCE [LARGE SCALE GENOMIC DNA]</scope>
</reference>
<evidence type="ECO:0000313" key="4">
    <source>
        <dbReference type="EMBL" id="KAL2532716.1"/>
    </source>
</evidence>
<feature type="region of interest" description="Disordered" evidence="2">
    <location>
        <begin position="1"/>
        <end position="20"/>
    </location>
</feature>
<proteinExistence type="predicted"/>
<organism evidence="4 5">
    <name type="scientific">Abeliophyllum distichum</name>
    <dbReference type="NCBI Taxonomy" id="126358"/>
    <lineage>
        <taxon>Eukaryota</taxon>
        <taxon>Viridiplantae</taxon>
        <taxon>Streptophyta</taxon>
        <taxon>Embryophyta</taxon>
        <taxon>Tracheophyta</taxon>
        <taxon>Spermatophyta</taxon>
        <taxon>Magnoliopsida</taxon>
        <taxon>eudicotyledons</taxon>
        <taxon>Gunneridae</taxon>
        <taxon>Pentapetalae</taxon>
        <taxon>asterids</taxon>
        <taxon>lamiids</taxon>
        <taxon>Lamiales</taxon>
        <taxon>Oleaceae</taxon>
        <taxon>Forsythieae</taxon>
        <taxon>Abeliophyllum</taxon>
    </lineage>
</organism>